<comment type="similarity">
    <text evidence="1">Belongs to the universal ribosomal protein uS15 family.</text>
</comment>
<dbReference type="SUPFAM" id="SSF47060">
    <property type="entry name" value="S15/NS1 RNA-binding domain"/>
    <property type="match status" value="1"/>
</dbReference>
<dbReference type="Pfam" id="PF00312">
    <property type="entry name" value="Ribosomal_S15"/>
    <property type="match status" value="1"/>
</dbReference>
<evidence type="ECO:0000313" key="5">
    <source>
        <dbReference type="Proteomes" id="UP000030690"/>
    </source>
</evidence>
<dbReference type="InterPro" id="IPR009068">
    <property type="entry name" value="uS15_NS1_RNA-bd_sf"/>
</dbReference>
<reference evidence="4 5" key="1">
    <citation type="submission" date="2013-02" db="EMBL/GenBank/DDBJ databases">
        <title>The Genome Annotation of Plasmodium falciparum Vietnam Oak-Knoll (FVO).</title>
        <authorList>
            <consortium name="The Broad Institute Genome Sequencing Platform"/>
            <consortium name="The Broad Institute Genome Sequencing Center for Infectious Disease"/>
            <person name="Neafsey D."/>
            <person name="Hoffman S."/>
            <person name="Volkman S."/>
            <person name="Rosenthal P."/>
            <person name="Walker B."/>
            <person name="Young S.K."/>
            <person name="Zeng Q."/>
            <person name="Gargeya S."/>
            <person name="Fitzgerald M."/>
            <person name="Haas B."/>
            <person name="Abouelleil A."/>
            <person name="Allen A.W."/>
            <person name="Alvarado L."/>
            <person name="Arachchi H.M."/>
            <person name="Berlin A.M."/>
            <person name="Chapman S.B."/>
            <person name="Gainer-Dewar J."/>
            <person name="Goldberg J."/>
            <person name="Griggs A."/>
            <person name="Gujja S."/>
            <person name="Hansen M."/>
            <person name="Howarth C."/>
            <person name="Imamovic A."/>
            <person name="Ireland A."/>
            <person name="Larimer J."/>
            <person name="McCowan C."/>
            <person name="Murphy C."/>
            <person name="Pearson M."/>
            <person name="Poon T.W."/>
            <person name="Priest M."/>
            <person name="Roberts A."/>
            <person name="Saif S."/>
            <person name="Shea T."/>
            <person name="Sisk P."/>
            <person name="Sykes S."/>
            <person name="Wortman J."/>
            <person name="Nusbaum C."/>
            <person name="Birren B."/>
        </authorList>
    </citation>
    <scope>NUCLEOTIDE SEQUENCE [LARGE SCALE GENOMIC DNA]</scope>
    <source>
        <strain evidence="5">Vietnam Oak-Knoll (FVO)</strain>
    </source>
</reference>
<dbReference type="CDD" id="cd00353">
    <property type="entry name" value="Ribosomal_S15p_S13e"/>
    <property type="match status" value="1"/>
</dbReference>
<name>A0A024V299_PLAFA</name>
<gene>
    <name evidence="4" type="ORF">PFFVO_03947</name>
</gene>
<accession>A0A024V299</accession>
<reference evidence="4 5" key="2">
    <citation type="submission" date="2013-02" db="EMBL/GenBank/DDBJ databases">
        <title>The Genome Sequence of Plasmodium falciparum Vietnam Oak-Knoll (FVO).</title>
        <authorList>
            <consortium name="The Broad Institute Genome Sequencing Platform"/>
            <consortium name="The Broad Institute Genome Sequencing Center for Infectious Disease"/>
            <person name="Neafsey D."/>
            <person name="Cheeseman I."/>
            <person name="Volkman S."/>
            <person name="Adams J."/>
            <person name="Walker B."/>
            <person name="Young S.K."/>
            <person name="Zeng Q."/>
            <person name="Gargeya S."/>
            <person name="Fitzgerald M."/>
            <person name="Haas B."/>
            <person name="Abouelleil A."/>
            <person name="Alvarado L."/>
            <person name="Arachchi H.M."/>
            <person name="Berlin A.M."/>
            <person name="Chapman S.B."/>
            <person name="Dewar J."/>
            <person name="Goldberg J."/>
            <person name="Griggs A."/>
            <person name="Gujja S."/>
            <person name="Hansen M."/>
            <person name="Howarth C."/>
            <person name="Imamovic A."/>
            <person name="Larimer J."/>
            <person name="McCowan C."/>
            <person name="Murphy C."/>
            <person name="Neiman D."/>
            <person name="Pearson M."/>
            <person name="Priest M."/>
            <person name="Roberts A."/>
            <person name="Saif S."/>
            <person name="Shea T."/>
            <person name="Sisk P."/>
            <person name="Sykes S."/>
            <person name="Wortman J."/>
            <person name="Nusbaum C."/>
            <person name="Birren B."/>
        </authorList>
    </citation>
    <scope>NUCLEOTIDE SEQUENCE [LARGE SCALE GENOMIC DNA]</scope>
    <source>
        <strain evidence="5">Vietnam Oak-Knoll (FVO)</strain>
    </source>
</reference>
<proteinExistence type="inferred from homology"/>
<dbReference type="GO" id="GO:0006412">
    <property type="term" value="P:translation"/>
    <property type="evidence" value="ECO:0007669"/>
    <property type="project" value="InterPro"/>
</dbReference>
<dbReference type="OrthoDB" id="441444at2759"/>
<dbReference type="SMART" id="SM01387">
    <property type="entry name" value="Ribosomal_S15"/>
    <property type="match status" value="1"/>
</dbReference>
<dbReference type="AlphaFoldDB" id="A0A024V299"/>
<dbReference type="Proteomes" id="UP000030690">
    <property type="component" value="Unassembled WGS sequence"/>
</dbReference>
<dbReference type="Gene3D" id="1.10.287.10">
    <property type="entry name" value="S15/NS1, RNA-binding"/>
    <property type="match status" value="1"/>
</dbReference>
<dbReference type="GO" id="GO:0003735">
    <property type="term" value="F:structural constituent of ribosome"/>
    <property type="evidence" value="ECO:0007669"/>
    <property type="project" value="InterPro"/>
</dbReference>
<dbReference type="InterPro" id="IPR000589">
    <property type="entry name" value="Ribosomal_uS15"/>
</dbReference>
<keyword evidence="2 4" id="KW-0689">Ribosomal protein</keyword>
<keyword evidence="3" id="KW-0687">Ribonucleoprotein</keyword>
<sequence>MVLLFYKKKMNIINKILKVHNNVFSSDKKGMDFFFLRICKRYESRVKAHRYTGITAVKIHAQKTEWYLKAERDFLSERNKIPNGYIGLWQYDDIKHLNPNIINMLHLNCGNSKQIHKYKKLNIRRLLQRRPFDVGSAPVQIGCLTEKILNLRAHIIQRCKDHSKKRTMSILLARRQKLMKYLYKTDFELYKHTCDLLKIKCILFAIPDSRDRSRAINSAAIDADRCKFLIRQKLWKGKYRPRPIKNSKGQTVRYTRHPIEQPPSDYGLPKEYKPQLSNSWPYGVKENYEKGNYTIPNPTAPGIGYCPVPMLF</sequence>
<protein>
    <submittedName>
        <fullName evidence="4">Ribosomal protein S15</fullName>
    </submittedName>
</protein>
<dbReference type="InterPro" id="IPR005290">
    <property type="entry name" value="Ribosomal_uS15_bac-type"/>
</dbReference>
<dbReference type="GO" id="GO:0005840">
    <property type="term" value="C:ribosome"/>
    <property type="evidence" value="ECO:0007669"/>
    <property type="project" value="UniProtKB-KW"/>
</dbReference>
<evidence type="ECO:0000256" key="2">
    <source>
        <dbReference type="ARBA" id="ARBA00022980"/>
    </source>
</evidence>
<dbReference type="GO" id="GO:0005737">
    <property type="term" value="C:cytoplasm"/>
    <property type="evidence" value="ECO:0007669"/>
    <property type="project" value="UniProtKB-ARBA"/>
</dbReference>
<dbReference type="EMBL" id="KI925134">
    <property type="protein sequence ID" value="ETW17118.1"/>
    <property type="molecule type" value="Genomic_DNA"/>
</dbReference>
<dbReference type="PANTHER" id="PTHR23321">
    <property type="entry name" value="RIBOSOMAL PROTEIN S15, BACTERIAL AND ORGANELLAR"/>
    <property type="match status" value="1"/>
</dbReference>
<dbReference type="PANTHER" id="PTHR23321:SF26">
    <property type="entry name" value="SMALL RIBOSOMAL SUBUNIT PROTEIN US15M"/>
    <property type="match status" value="1"/>
</dbReference>
<organism evidence="4 5">
    <name type="scientific">Plasmodium falciparum Vietnam Oak-Knoll</name>
    <name type="common">FVO</name>
    <dbReference type="NCBI Taxonomy" id="1036723"/>
    <lineage>
        <taxon>Eukaryota</taxon>
        <taxon>Sar</taxon>
        <taxon>Alveolata</taxon>
        <taxon>Apicomplexa</taxon>
        <taxon>Aconoidasida</taxon>
        <taxon>Haemosporida</taxon>
        <taxon>Plasmodiidae</taxon>
        <taxon>Plasmodium</taxon>
        <taxon>Plasmodium (Laverania)</taxon>
    </lineage>
</organism>
<evidence type="ECO:0000313" key="4">
    <source>
        <dbReference type="EMBL" id="ETW17118.1"/>
    </source>
</evidence>
<evidence type="ECO:0000256" key="1">
    <source>
        <dbReference type="ARBA" id="ARBA00008434"/>
    </source>
</evidence>
<evidence type="ECO:0000256" key="3">
    <source>
        <dbReference type="ARBA" id="ARBA00023274"/>
    </source>
</evidence>
<dbReference type="GO" id="GO:1990904">
    <property type="term" value="C:ribonucleoprotein complex"/>
    <property type="evidence" value="ECO:0007669"/>
    <property type="project" value="UniProtKB-KW"/>
</dbReference>